<dbReference type="Proteomes" id="UP000663865">
    <property type="component" value="Unassembled WGS sequence"/>
</dbReference>
<dbReference type="EMBL" id="CAJNYT010001084">
    <property type="protein sequence ID" value="CAF3394666.1"/>
    <property type="molecule type" value="Genomic_DNA"/>
</dbReference>
<dbReference type="EMBL" id="CAJNXB010004363">
    <property type="protein sequence ID" value="CAF3372627.1"/>
    <property type="molecule type" value="Genomic_DNA"/>
</dbReference>
<dbReference type="AlphaFoldDB" id="A0A817ULI8"/>
<dbReference type="InterPro" id="IPR001158">
    <property type="entry name" value="DIX"/>
</dbReference>
<dbReference type="GO" id="GO:0005634">
    <property type="term" value="C:nucleus"/>
    <property type="evidence" value="ECO:0007669"/>
    <property type="project" value="TreeGrafter"/>
</dbReference>
<dbReference type="GO" id="GO:0008013">
    <property type="term" value="F:beta-catenin binding"/>
    <property type="evidence" value="ECO:0007669"/>
    <property type="project" value="TreeGrafter"/>
</dbReference>
<evidence type="ECO:0000313" key="11">
    <source>
        <dbReference type="EMBL" id="CAF3553649.1"/>
    </source>
</evidence>
<evidence type="ECO:0000313" key="12">
    <source>
        <dbReference type="Proteomes" id="UP000663865"/>
    </source>
</evidence>
<dbReference type="InterPro" id="IPR044926">
    <property type="entry name" value="RGS_subdomain_2"/>
</dbReference>
<dbReference type="GO" id="GO:0060090">
    <property type="term" value="F:molecular adaptor activity"/>
    <property type="evidence" value="ECO:0007669"/>
    <property type="project" value="TreeGrafter"/>
</dbReference>
<evidence type="ECO:0000313" key="9">
    <source>
        <dbReference type="EMBL" id="CAF3394666.1"/>
    </source>
</evidence>
<dbReference type="GO" id="GO:0016055">
    <property type="term" value="P:Wnt signaling pathway"/>
    <property type="evidence" value="ECO:0007669"/>
    <property type="project" value="UniProtKB-KW"/>
</dbReference>
<dbReference type="GO" id="GO:0019901">
    <property type="term" value="F:protein kinase binding"/>
    <property type="evidence" value="ECO:0007669"/>
    <property type="project" value="TreeGrafter"/>
</dbReference>
<dbReference type="GO" id="GO:0031625">
    <property type="term" value="F:ubiquitin protein ligase binding"/>
    <property type="evidence" value="ECO:0007669"/>
    <property type="project" value="TreeGrafter"/>
</dbReference>
<dbReference type="Gene3D" id="1.10.167.10">
    <property type="entry name" value="Regulator of G-protein Signalling 4, domain 2"/>
    <property type="match status" value="1"/>
</dbReference>
<evidence type="ECO:0000259" key="5">
    <source>
        <dbReference type="PROSITE" id="PS50132"/>
    </source>
</evidence>
<keyword evidence="3 4" id="KW-0879">Wnt signaling pathway</keyword>
<evidence type="ECO:0000313" key="8">
    <source>
        <dbReference type="EMBL" id="CAF3372627.1"/>
    </source>
</evidence>
<evidence type="ECO:0000256" key="4">
    <source>
        <dbReference type="PROSITE-ProRule" id="PRU00069"/>
    </source>
</evidence>
<dbReference type="Gene3D" id="2.40.240.130">
    <property type="match status" value="1"/>
</dbReference>
<dbReference type="SUPFAM" id="SSF48097">
    <property type="entry name" value="Regulator of G-protein signaling, RGS"/>
    <property type="match status" value="1"/>
</dbReference>
<comment type="caution">
    <text evidence="7">The sequence shown here is derived from an EMBL/GenBank/DDBJ whole genome shotgun (WGS) entry which is preliminary data.</text>
</comment>
<dbReference type="EMBL" id="CAJNYV010000047">
    <property type="protein sequence ID" value="CAF3332977.1"/>
    <property type="molecule type" value="Genomic_DNA"/>
</dbReference>
<accession>A0A817ULI8</accession>
<dbReference type="Pfam" id="PF00778">
    <property type="entry name" value="DIX"/>
    <property type="match status" value="1"/>
</dbReference>
<protein>
    <recommendedName>
        <fullName evidence="13">Axin</fullName>
    </recommendedName>
</protein>
<gene>
    <name evidence="11" type="ORF">FME351_LOCUS19607</name>
    <name evidence="9" type="ORF">GRG538_LOCUS9448</name>
    <name evidence="7" type="ORF">KIK155_LOCUS1903</name>
    <name evidence="10" type="ORF">LUA448_LOCUS25685</name>
    <name evidence="8" type="ORF">TIS948_LOCUS25200</name>
</gene>
<dbReference type="InterPro" id="IPR029071">
    <property type="entry name" value="Ubiquitin-like_domsf"/>
</dbReference>
<evidence type="ECO:0000256" key="2">
    <source>
        <dbReference type="ARBA" id="ARBA00022490"/>
    </source>
</evidence>
<dbReference type="Proteomes" id="UP000663872">
    <property type="component" value="Unassembled WGS sequence"/>
</dbReference>
<evidence type="ECO:0000313" key="7">
    <source>
        <dbReference type="EMBL" id="CAF3332977.1"/>
    </source>
</evidence>
<dbReference type="InterPro" id="IPR036305">
    <property type="entry name" value="RGS_sf"/>
</dbReference>
<dbReference type="InterPro" id="IPR043581">
    <property type="entry name" value="Axin-like"/>
</dbReference>
<evidence type="ECO:0000259" key="6">
    <source>
        <dbReference type="PROSITE" id="PS50841"/>
    </source>
</evidence>
<dbReference type="PROSITE" id="PS50132">
    <property type="entry name" value="RGS"/>
    <property type="match status" value="1"/>
</dbReference>
<dbReference type="GO" id="GO:0048468">
    <property type="term" value="P:cell development"/>
    <property type="evidence" value="ECO:0007669"/>
    <property type="project" value="TreeGrafter"/>
</dbReference>
<dbReference type="PROSITE" id="PS50841">
    <property type="entry name" value="DIX"/>
    <property type="match status" value="1"/>
</dbReference>
<keyword evidence="2" id="KW-0963">Cytoplasm</keyword>
<proteinExistence type="predicted"/>
<dbReference type="GO" id="GO:0090090">
    <property type="term" value="P:negative regulation of canonical Wnt signaling pathway"/>
    <property type="evidence" value="ECO:0007669"/>
    <property type="project" value="InterPro"/>
</dbReference>
<dbReference type="InterPro" id="IPR038207">
    <property type="entry name" value="DIX_dom_sf"/>
</dbReference>
<dbReference type="Proteomes" id="UP000663869">
    <property type="component" value="Unassembled WGS sequence"/>
</dbReference>
<dbReference type="SUPFAM" id="SSF54236">
    <property type="entry name" value="Ubiquitin-like"/>
    <property type="match status" value="1"/>
</dbReference>
<dbReference type="GO" id="GO:0032436">
    <property type="term" value="P:positive regulation of proteasomal ubiquitin-dependent protein catabolic process"/>
    <property type="evidence" value="ECO:0007669"/>
    <property type="project" value="TreeGrafter"/>
</dbReference>
<dbReference type="InterPro" id="IPR016137">
    <property type="entry name" value="RGS"/>
</dbReference>
<dbReference type="EMBL" id="CAJNYD010003427">
    <property type="protein sequence ID" value="CAF3507762.1"/>
    <property type="molecule type" value="Genomic_DNA"/>
</dbReference>
<feature type="domain" description="RGS" evidence="5">
    <location>
        <begin position="26"/>
        <end position="142"/>
    </location>
</feature>
<dbReference type="Proteomes" id="UP000663825">
    <property type="component" value="Unassembled WGS sequence"/>
</dbReference>
<dbReference type="GO" id="GO:0030877">
    <property type="term" value="C:beta-catenin destruction complex"/>
    <property type="evidence" value="ECO:0007669"/>
    <property type="project" value="TreeGrafter"/>
</dbReference>
<reference evidence="7" key="1">
    <citation type="submission" date="2021-02" db="EMBL/GenBank/DDBJ databases">
        <authorList>
            <person name="Nowell W R."/>
        </authorList>
    </citation>
    <scope>NUCLEOTIDE SEQUENCE</scope>
</reference>
<evidence type="ECO:0000313" key="10">
    <source>
        <dbReference type="EMBL" id="CAF3507762.1"/>
    </source>
</evidence>
<dbReference type="PANTHER" id="PTHR46102">
    <property type="entry name" value="AXIN"/>
    <property type="match status" value="1"/>
</dbReference>
<comment type="subcellular location">
    <subcellularLocation>
        <location evidence="1">Cytoplasm</location>
    </subcellularLocation>
</comment>
<dbReference type="PANTHER" id="PTHR46102:SF2">
    <property type="entry name" value="AXIN"/>
    <property type="match status" value="1"/>
</dbReference>
<evidence type="ECO:0000256" key="3">
    <source>
        <dbReference type="ARBA" id="ARBA00022687"/>
    </source>
</evidence>
<organism evidence="7 12">
    <name type="scientific">Rotaria socialis</name>
    <dbReference type="NCBI Taxonomy" id="392032"/>
    <lineage>
        <taxon>Eukaryota</taxon>
        <taxon>Metazoa</taxon>
        <taxon>Spiralia</taxon>
        <taxon>Gnathifera</taxon>
        <taxon>Rotifera</taxon>
        <taxon>Eurotatoria</taxon>
        <taxon>Bdelloidea</taxon>
        <taxon>Philodinida</taxon>
        <taxon>Philodinidae</taxon>
        <taxon>Rotaria</taxon>
    </lineage>
</organism>
<dbReference type="Proteomes" id="UP000663833">
    <property type="component" value="Unassembled WGS sequence"/>
</dbReference>
<feature type="domain" description="DIX" evidence="6">
    <location>
        <begin position="372"/>
        <end position="459"/>
    </location>
</feature>
<name>A0A817ULI8_9BILA</name>
<dbReference type="GO" id="GO:0005737">
    <property type="term" value="C:cytoplasm"/>
    <property type="evidence" value="ECO:0007669"/>
    <property type="project" value="UniProtKB-SubCell"/>
</dbReference>
<dbReference type="Pfam" id="PF00615">
    <property type="entry name" value="RGS"/>
    <property type="match status" value="1"/>
</dbReference>
<dbReference type="GO" id="GO:0005886">
    <property type="term" value="C:plasma membrane"/>
    <property type="evidence" value="ECO:0007669"/>
    <property type="project" value="TreeGrafter"/>
</dbReference>
<dbReference type="EMBL" id="CAJNYU010002427">
    <property type="protein sequence ID" value="CAF3553649.1"/>
    <property type="molecule type" value="Genomic_DNA"/>
</dbReference>
<evidence type="ECO:0008006" key="13">
    <source>
        <dbReference type="Google" id="ProtNLM"/>
    </source>
</evidence>
<sequence>MSLLQQLTKKFNMTSSKINDTELRKQFLQYLNQPELCEQFYIYMKSEHLAYVLEFYLACDGLRNLLDDTSKQGPIIELIYKHYLCNGKNLSSSSKAKFSLPDDLISSIKQRLIKHEFHLKFYDQAQEYVLKYMLQMCYPKFLIEQQQQQENELKRQAMITPKFSPMHKRPMTSRKKEAFEQLKRNLNTSVPIKMPSNVRQQQPVDPCSLEVSTLIADHDAGLNISKLPRTAKLTKQQKDQYSLAQRDPAAFFEEIKKRLLAYQAENSSAAKLRGLSQSFNVQNKVSFSFNDFRTADDDSLAVLDSQIAKTIDDADNSLFETPTKNNYRYRPSSIAKDYSILRNSFTRSDSGVGTDTSEKNYEIFRYQQGKNLTSIDVIWYPSLDSNNALLSTIPRIRDHITFKEFRLLFKKQPIYRYFFKTTCTPDINKEQYVFRELTMDDELVPLYDGKIFVQLDRLS</sequence>
<evidence type="ECO:0000256" key="1">
    <source>
        <dbReference type="ARBA" id="ARBA00004496"/>
    </source>
</evidence>
<dbReference type="OrthoDB" id="10007451at2759"/>